<dbReference type="RefSeq" id="WP_005994230.1">
    <property type="nucleotide sequence ID" value="NZ_AECZ01000015.1"/>
</dbReference>
<evidence type="ECO:0000313" key="3">
    <source>
        <dbReference type="EMBL" id="EFL50858.1"/>
    </source>
</evidence>
<sequence length="310" mass="34458">MPVKTVLITGVNGFIGSHMARRLGRDYQVVGLGASSVDTRGLCQHYVQMMLPHPDFIQVLAQYQPECCLHFAGSASVGTSFAHPGVDFQSGPAAVFQILDALRQNQGNGKPCLFLFPSSAAVYGNPTKLPVAESDPINPISPYGYHKSMSEKLIEEFHTIYEVPYLVLRIFSCYGPGLRKQLLWDLCRKIDSGTVELYGTGEETRDYIHVKDLAELVAVILRKDIRNTVLNVGNGREVSTRTVADSMLRAMGREDLRPVFRGQGKTGDPLRWCCDCTKLHNLAHIKSEYADIDTGIAQYAQWYKKESSRA</sequence>
<gene>
    <name evidence="3" type="ORF">DesfrDRAFT_2434</name>
</gene>
<dbReference type="SUPFAM" id="SSF51735">
    <property type="entry name" value="NAD(P)-binding Rossmann-fold domains"/>
    <property type="match status" value="1"/>
</dbReference>
<dbReference type="PANTHER" id="PTHR43000">
    <property type="entry name" value="DTDP-D-GLUCOSE 4,6-DEHYDRATASE-RELATED"/>
    <property type="match status" value="1"/>
</dbReference>
<dbReference type="Gene3D" id="3.40.50.720">
    <property type="entry name" value="NAD(P)-binding Rossmann-like Domain"/>
    <property type="match status" value="1"/>
</dbReference>
<dbReference type="eggNOG" id="COG0451">
    <property type="taxonomic scope" value="Bacteria"/>
</dbReference>
<dbReference type="OrthoDB" id="9804595at2"/>
<dbReference type="InterPro" id="IPR036291">
    <property type="entry name" value="NAD(P)-bd_dom_sf"/>
</dbReference>
<reference evidence="3 4" key="1">
    <citation type="submission" date="2010-08" db="EMBL/GenBank/DDBJ databases">
        <title>The draft genome of Desulfovibrio fructosovorans JJ.</title>
        <authorList>
            <consortium name="US DOE Joint Genome Institute (JGI-PGF)"/>
            <person name="Lucas S."/>
            <person name="Copeland A."/>
            <person name="Lapidus A."/>
            <person name="Cheng J.-F."/>
            <person name="Bruce D."/>
            <person name="Goodwin L."/>
            <person name="Pitluck S."/>
            <person name="Land M.L."/>
            <person name="Hauser L."/>
            <person name="Chang Y.-J."/>
            <person name="Jeffries C."/>
            <person name="Wall J.D."/>
            <person name="Stahl D.A."/>
            <person name="Arkin A.P."/>
            <person name="Dehal P."/>
            <person name="Stolyar S.M."/>
            <person name="Hazen T.C."/>
            <person name="Woyke T.J."/>
        </authorList>
    </citation>
    <scope>NUCLEOTIDE SEQUENCE [LARGE SCALE GENOMIC DNA]</scope>
    <source>
        <strain evidence="3 4">JJ</strain>
    </source>
</reference>
<keyword evidence="4" id="KW-1185">Reference proteome</keyword>
<dbReference type="Proteomes" id="UP000006250">
    <property type="component" value="Unassembled WGS sequence"/>
</dbReference>
<dbReference type="InterPro" id="IPR001509">
    <property type="entry name" value="Epimerase_deHydtase"/>
</dbReference>
<evidence type="ECO:0000256" key="1">
    <source>
        <dbReference type="ARBA" id="ARBA00007637"/>
    </source>
</evidence>
<dbReference type="Pfam" id="PF01370">
    <property type="entry name" value="Epimerase"/>
    <property type="match status" value="1"/>
</dbReference>
<dbReference type="STRING" id="596151.DesfrDRAFT_2434"/>
<evidence type="ECO:0000259" key="2">
    <source>
        <dbReference type="Pfam" id="PF01370"/>
    </source>
</evidence>
<comment type="caution">
    <text evidence="3">The sequence shown here is derived from an EMBL/GenBank/DDBJ whole genome shotgun (WGS) entry which is preliminary data.</text>
</comment>
<dbReference type="AlphaFoldDB" id="E1JXT5"/>
<evidence type="ECO:0000313" key="4">
    <source>
        <dbReference type="Proteomes" id="UP000006250"/>
    </source>
</evidence>
<feature type="domain" description="NAD-dependent epimerase/dehydratase" evidence="2">
    <location>
        <begin position="6"/>
        <end position="233"/>
    </location>
</feature>
<protein>
    <submittedName>
        <fullName evidence="3">NAD-dependent epimerase/dehydratase</fullName>
    </submittedName>
</protein>
<dbReference type="EMBL" id="AECZ01000015">
    <property type="protein sequence ID" value="EFL50858.1"/>
    <property type="molecule type" value="Genomic_DNA"/>
</dbReference>
<accession>E1JXT5</accession>
<proteinExistence type="inferred from homology"/>
<organism evidence="3 4">
    <name type="scientific">Solidesulfovibrio fructosivorans JJ]</name>
    <dbReference type="NCBI Taxonomy" id="596151"/>
    <lineage>
        <taxon>Bacteria</taxon>
        <taxon>Pseudomonadati</taxon>
        <taxon>Thermodesulfobacteriota</taxon>
        <taxon>Desulfovibrionia</taxon>
        <taxon>Desulfovibrionales</taxon>
        <taxon>Desulfovibrionaceae</taxon>
        <taxon>Solidesulfovibrio</taxon>
    </lineage>
</organism>
<name>E1JXT5_SOLFR</name>
<comment type="similarity">
    <text evidence="1">Belongs to the NAD(P)-dependent epimerase/dehydratase family.</text>
</comment>